<evidence type="ECO:0000256" key="3">
    <source>
        <dbReference type="ARBA" id="ARBA00008109"/>
    </source>
</evidence>
<feature type="domain" description="P-type ATPase C-terminal" evidence="19">
    <location>
        <begin position="822"/>
        <end position="1055"/>
    </location>
</feature>
<evidence type="ECO:0000313" key="20">
    <source>
        <dbReference type="EMBL" id="KAL0478361.1"/>
    </source>
</evidence>
<dbReference type="Proteomes" id="UP001431209">
    <property type="component" value="Unassembled WGS sequence"/>
</dbReference>
<feature type="binding site" evidence="14">
    <location>
        <position position="800"/>
    </location>
    <ligand>
        <name>ATP</name>
        <dbReference type="ChEBI" id="CHEBI:30616"/>
    </ligand>
</feature>
<evidence type="ECO:0000259" key="18">
    <source>
        <dbReference type="Pfam" id="PF16209"/>
    </source>
</evidence>
<dbReference type="InterPro" id="IPR036412">
    <property type="entry name" value="HAD-like_sf"/>
</dbReference>
<evidence type="ECO:0000259" key="17">
    <source>
        <dbReference type="Pfam" id="PF00122"/>
    </source>
</evidence>
<feature type="transmembrane region" description="Helical" evidence="16">
    <location>
        <begin position="334"/>
        <end position="359"/>
    </location>
</feature>
<feature type="transmembrane region" description="Helical" evidence="16">
    <location>
        <begin position="968"/>
        <end position="986"/>
    </location>
</feature>
<dbReference type="SUPFAM" id="SSF81653">
    <property type="entry name" value="Calcium ATPase, transduction domain A"/>
    <property type="match status" value="1"/>
</dbReference>
<dbReference type="Pfam" id="PF16209">
    <property type="entry name" value="PhoLip_ATPase_N"/>
    <property type="match status" value="1"/>
</dbReference>
<feature type="binding site" evidence="14">
    <location>
        <position position="548"/>
    </location>
    <ligand>
        <name>ATP</name>
        <dbReference type="ChEBI" id="CHEBI:30616"/>
    </ligand>
</feature>
<dbReference type="InterPro" id="IPR023299">
    <property type="entry name" value="ATPase_P-typ_cyto_dom_N"/>
</dbReference>
<keyword evidence="5 15" id="KW-0479">Metal-binding</keyword>
<proteinExistence type="inferred from homology"/>
<feature type="binding site" evidence="14">
    <location>
        <position position="505"/>
    </location>
    <ligand>
        <name>ATP</name>
        <dbReference type="ChEBI" id="CHEBI:30616"/>
    </ligand>
</feature>
<feature type="transmembrane region" description="Helical" evidence="16">
    <location>
        <begin position="293"/>
        <end position="314"/>
    </location>
</feature>
<accession>A0AAW2YLK7</accession>
<keyword evidence="21" id="KW-1185">Reference proteome</keyword>
<keyword evidence="8 15" id="KW-0460">Magnesium</keyword>
<dbReference type="FunFam" id="3.40.50.1000:FF:000001">
    <property type="entry name" value="Phospholipid-transporting ATPase IC"/>
    <property type="match status" value="1"/>
</dbReference>
<dbReference type="GO" id="GO:0045332">
    <property type="term" value="P:phospholipid translocation"/>
    <property type="evidence" value="ECO:0007669"/>
    <property type="project" value="TreeGrafter"/>
</dbReference>
<feature type="transmembrane region" description="Helical" evidence="16">
    <location>
        <begin position="936"/>
        <end position="956"/>
    </location>
</feature>
<keyword evidence="7 14" id="KW-0067">ATP-binding</keyword>
<protein>
    <recommendedName>
        <fullName evidence="16">Phospholipid-transporting ATPase</fullName>
        <ecNumber evidence="16">7.6.2.1</ecNumber>
    </recommendedName>
</protein>
<feature type="binding site" evidence="15">
    <location>
        <position position="800"/>
    </location>
    <ligand>
        <name>Mg(2+)</name>
        <dbReference type="ChEBI" id="CHEBI:18420"/>
    </ligand>
</feature>
<dbReference type="SUPFAM" id="SSF81660">
    <property type="entry name" value="Metal cation-transporting ATPase, ATP-binding domain N"/>
    <property type="match status" value="1"/>
</dbReference>
<organism evidence="20 21">
    <name type="scientific">Acrasis kona</name>
    <dbReference type="NCBI Taxonomy" id="1008807"/>
    <lineage>
        <taxon>Eukaryota</taxon>
        <taxon>Discoba</taxon>
        <taxon>Heterolobosea</taxon>
        <taxon>Tetramitia</taxon>
        <taxon>Eutetramitia</taxon>
        <taxon>Acrasidae</taxon>
        <taxon>Acrasis</taxon>
    </lineage>
</organism>
<evidence type="ECO:0000256" key="4">
    <source>
        <dbReference type="ARBA" id="ARBA00022692"/>
    </source>
</evidence>
<feature type="domain" description="P-type ATPase N-terminal" evidence="18">
    <location>
        <begin position="26"/>
        <end position="94"/>
    </location>
</feature>
<feature type="binding site" evidence="14">
    <location>
        <position position="570"/>
    </location>
    <ligand>
        <name>ATP</name>
        <dbReference type="ChEBI" id="CHEBI:30616"/>
    </ligand>
</feature>
<dbReference type="PANTHER" id="PTHR24092:SF150">
    <property type="entry name" value="PHOSPHOLIPID-TRANSPORTING ATPASE"/>
    <property type="match status" value="1"/>
</dbReference>
<dbReference type="SFLD" id="SFLDF00027">
    <property type="entry name" value="p-type_atpase"/>
    <property type="match status" value="1"/>
</dbReference>
<dbReference type="InterPro" id="IPR023214">
    <property type="entry name" value="HAD_sf"/>
</dbReference>
<feature type="binding site" evidence="15">
    <location>
        <position position="409"/>
    </location>
    <ligand>
        <name>Mg(2+)</name>
        <dbReference type="ChEBI" id="CHEBI:18420"/>
    </ligand>
</feature>
<sequence length="1114" mass="126639">MLNLRSIYRRVYEKLPWNKLPLIRQIKINDSTYNNLNAHRYCSNTVSTGKYNLVTLVPQNLIEQFTRLANAFFFVISMLQLFTGLSPTGGISTICTLALFVILRFIKDAFEDLRRHIADRIVNKSKTHVLKDGQLKRTLWEDVRVGDIVQVKQDEFFPADLVCILSSGDDGICYVETKNLDGESNLKIKRCTNATLNTQIEELSTLRATITCEQPNNQLYDFNGTIELHTAFQHNQDITPISIDNILLRGSSLKSTTFIYGVVTHTGRHTKLMMNSNDAERKFSKIEKLTNKAIVWVIGLLLLLVVLSVSFMSAWRTRNRDVWYLFVFNGESEFIAIIKGIVTFVILYCNVIPISLYLTAEIAKLYLSKVFIEYDISMYHEETDTLASSKTTNLVEELGQVQYIFSDKTGTLTQNKMEFHKFCVNGVEYGSDPEEHSDEMTSPNTPGTNFHDKRIQHGNWIHEDSSNSIQQFLTLLTLCHTVTTDENISNNDNINTSYQASSPDELALVNGAAHLGFKLIKRTNNSITIRTPTSNQHQEYQILNTFPFTSSRKRFSIILRLNDQINILTKGADSVMLPLLNPNQQHIDSTFDSINNFSSQGLRTLVCAGRQITLQEYQEWNDRAFIPANTSLQQRQEALRVAYMEMECNLNVMGASAIMDKLQDGVPDVIVKLRRAGIKIWMLTGDQLETAVNVALSCSLIGSNANQIVLNDLDPIVLVDQIKHELSFNSYKGDSCVVVNGASLDVILQNDRNLFFDLCIQCSSVIFCRATPLQKSLLVDNFKMKCPDAIGLAIGDGANDVSMIQSAHIGVGISGLEGNQAARASDYSISQFRYLVNLLFVHGAWNYRRISKLMLYSFYKCICLQLCQFCFLFFNAYTGTTILDPILLIFYQIIFTSTPMVTFAALDRHLSKETCLNVPELYCYGQNDYYYNKRALLVWFGNAIWHSVCCFFVPYFCIVQSGIDLKHLQCMVYTCIVIIVTFKAMYESASLTVLNYMVCLFSITSWFVASAIQSSFIGASYYEFYNLVSNPLYWLIIMLTCAVALLKDLLWKAVVFNVSFSVYLQQAYHVAQMMESNNENVTRENLKRRCAIFEKLSTIEYTPYEIIGRSHSIL</sequence>
<feature type="transmembrane region" description="Helical" evidence="16">
    <location>
        <begin position="993"/>
        <end position="1012"/>
    </location>
</feature>
<evidence type="ECO:0000256" key="5">
    <source>
        <dbReference type="ARBA" id="ARBA00022723"/>
    </source>
</evidence>
<dbReference type="Gene3D" id="3.40.1110.10">
    <property type="entry name" value="Calcium-transporting ATPase, cytoplasmic domain N"/>
    <property type="match status" value="1"/>
</dbReference>
<feature type="binding site" evidence="14">
    <location>
        <position position="603"/>
    </location>
    <ligand>
        <name>ATP</name>
        <dbReference type="ChEBI" id="CHEBI:30616"/>
    </ligand>
</feature>
<dbReference type="InterPro" id="IPR008250">
    <property type="entry name" value="ATPase_P-typ_transduc_dom_A_sf"/>
</dbReference>
<dbReference type="Gene3D" id="3.40.50.1000">
    <property type="entry name" value="HAD superfamily/HAD-like"/>
    <property type="match status" value="1"/>
</dbReference>
<evidence type="ECO:0000256" key="10">
    <source>
        <dbReference type="ARBA" id="ARBA00022989"/>
    </source>
</evidence>
<feature type="binding site" evidence="14">
    <location>
        <position position="685"/>
    </location>
    <ligand>
        <name>ATP</name>
        <dbReference type="ChEBI" id="CHEBI:30616"/>
    </ligand>
</feature>
<dbReference type="GO" id="GO:0000287">
    <property type="term" value="F:magnesium ion binding"/>
    <property type="evidence" value="ECO:0007669"/>
    <property type="project" value="UniProtKB-UniRule"/>
</dbReference>
<gene>
    <name evidence="20" type="ORF">AKO1_008597</name>
</gene>
<evidence type="ECO:0000256" key="15">
    <source>
        <dbReference type="PIRSR" id="PIRSR606539-3"/>
    </source>
</evidence>
<feature type="binding site" evidence="14">
    <location>
        <position position="684"/>
    </location>
    <ligand>
        <name>ATP</name>
        <dbReference type="ChEBI" id="CHEBI:30616"/>
    </ligand>
</feature>
<dbReference type="EMBL" id="JAOPGA020000370">
    <property type="protein sequence ID" value="KAL0478361.1"/>
    <property type="molecule type" value="Genomic_DNA"/>
</dbReference>
<dbReference type="Pfam" id="PF00122">
    <property type="entry name" value="E1-E2_ATPase"/>
    <property type="match status" value="1"/>
</dbReference>
<dbReference type="InterPro" id="IPR006539">
    <property type="entry name" value="P-type_ATPase_IV"/>
</dbReference>
<dbReference type="InterPro" id="IPR001757">
    <property type="entry name" value="P_typ_ATPase"/>
</dbReference>
<feature type="binding site" evidence="14">
    <location>
        <position position="799"/>
    </location>
    <ligand>
        <name>ATP</name>
        <dbReference type="ChEBI" id="CHEBI:30616"/>
    </ligand>
</feature>
<evidence type="ECO:0000256" key="2">
    <source>
        <dbReference type="ARBA" id="ARBA00004308"/>
    </source>
</evidence>
<dbReference type="GO" id="GO:0005886">
    <property type="term" value="C:plasma membrane"/>
    <property type="evidence" value="ECO:0007669"/>
    <property type="project" value="TreeGrafter"/>
</dbReference>
<dbReference type="PRINTS" id="PR00119">
    <property type="entry name" value="CATATPASE"/>
</dbReference>
<comment type="caution">
    <text evidence="20">The sequence shown here is derived from an EMBL/GenBank/DDBJ whole genome shotgun (WGS) entry which is preliminary data.</text>
</comment>
<feature type="binding site" evidence="14">
    <location>
        <position position="407"/>
    </location>
    <ligand>
        <name>ATP</name>
        <dbReference type="ChEBI" id="CHEBI:30616"/>
    </ligand>
</feature>
<comment type="similarity">
    <text evidence="3 16">Belongs to the cation transport ATPase (P-type) (TC 3.A.3) family. Type IV subfamily.</text>
</comment>
<comment type="subcellular location">
    <subcellularLocation>
        <location evidence="2">Endomembrane system</location>
    </subcellularLocation>
    <subcellularLocation>
        <location evidence="1 16">Membrane</location>
        <topology evidence="1 16">Multi-pass membrane protein</topology>
    </subcellularLocation>
</comment>
<dbReference type="InterPro" id="IPR044492">
    <property type="entry name" value="P_typ_ATPase_HD_dom"/>
</dbReference>
<keyword evidence="4 16" id="KW-0812">Transmembrane</keyword>
<evidence type="ECO:0000256" key="13">
    <source>
        <dbReference type="PIRSR" id="PIRSR606539-1"/>
    </source>
</evidence>
<dbReference type="AlphaFoldDB" id="A0AAW2YLK7"/>
<dbReference type="GO" id="GO:0005524">
    <property type="term" value="F:ATP binding"/>
    <property type="evidence" value="ECO:0007669"/>
    <property type="project" value="UniProtKB-UniRule"/>
</dbReference>
<feature type="binding site" evidence="14">
    <location>
        <position position="409"/>
    </location>
    <ligand>
        <name>ATP</name>
        <dbReference type="ChEBI" id="CHEBI:30616"/>
    </ligand>
</feature>
<feature type="binding site" evidence="14">
    <location>
        <position position="408"/>
    </location>
    <ligand>
        <name>ATP</name>
        <dbReference type="ChEBI" id="CHEBI:30616"/>
    </ligand>
</feature>
<dbReference type="Pfam" id="PF16212">
    <property type="entry name" value="PhoLip_ATPase_C"/>
    <property type="match status" value="1"/>
</dbReference>
<keyword evidence="9 16" id="KW-1278">Translocase</keyword>
<reference evidence="20 21" key="1">
    <citation type="submission" date="2024-03" db="EMBL/GenBank/DDBJ databases">
        <title>The Acrasis kona genome and developmental transcriptomes reveal deep origins of eukaryotic multicellular pathways.</title>
        <authorList>
            <person name="Sheikh S."/>
            <person name="Fu C.-J."/>
            <person name="Brown M.W."/>
            <person name="Baldauf S.L."/>
        </authorList>
    </citation>
    <scope>NUCLEOTIDE SEQUENCE [LARGE SCALE GENOMIC DNA]</scope>
    <source>
        <strain evidence="20 21">ATCC MYA-3509</strain>
    </source>
</reference>
<feature type="transmembrane region" description="Helical" evidence="16">
    <location>
        <begin position="853"/>
        <end position="874"/>
    </location>
</feature>
<keyword evidence="10 16" id="KW-1133">Transmembrane helix</keyword>
<dbReference type="InterPro" id="IPR059000">
    <property type="entry name" value="ATPase_P-type_domA"/>
</dbReference>
<evidence type="ECO:0000256" key="11">
    <source>
        <dbReference type="ARBA" id="ARBA00023136"/>
    </source>
</evidence>
<dbReference type="InterPro" id="IPR023298">
    <property type="entry name" value="ATPase_P-typ_TM_dom_sf"/>
</dbReference>
<dbReference type="GO" id="GO:0016887">
    <property type="term" value="F:ATP hydrolysis activity"/>
    <property type="evidence" value="ECO:0007669"/>
    <property type="project" value="InterPro"/>
</dbReference>
<feature type="transmembrane region" description="Helical" evidence="16">
    <location>
        <begin position="89"/>
        <end position="106"/>
    </location>
</feature>
<evidence type="ECO:0000256" key="7">
    <source>
        <dbReference type="ARBA" id="ARBA00022840"/>
    </source>
</evidence>
<feature type="binding site" evidence="14">
    <location>
        <position position="769"/>
    </location>
    <ligand>
        <name>ATP</name>
        <dbReference type="ChEBI" id="CHEBI:30616"/>
    </ligand>
</feature>
<keyword evidence="6 14" id="KW-0547">Nucleotide-binding</keyword>
<feature type="binding site" evidence="14">
    <location>
        <position position="775"/>
    </location>
    <ligand>
        <name>ATP</name>
        <dbReference type="ChEBI" id="CHEBI:30616"/>
    </ligand>
</feature>
<feature type="binding site" evidence="15">
    <location>
        <position position="407"/>
    </location>
    <ligand>
        <name>Mg(2+)</name>
        <dbReference type="ChEBI" id="CHEBI:18420"/>
    </ligand>
</feature>
<evidence type="ECO:0000313" key="21">
    <source>
        <dbReference type="Proteomes" id="UP001431209"/>
    </source>
</evidence>
<dbReference type="SFLD" id="SFLDS00003">
    <property type="entry name" value="Haloacid_Dehalogenase"/>
    <property type="match status" value="1"/>
</dbReference>
<dbReference type="PROSITE" id="PS00154">
    <property type="entry name" value="ATPASE_E1_E2"/>
    <property type="match status" value="1"/>
</dbReference>
<comment type="catalytic activity">
    <reaction evidence="12 16">
        <text>ATP + H2O + phospholipidSide 1 = ADP + phosphate + phospholipidSide 2.</text>
        <dbReference type="EC" id="7.6.2.1"/>
    </reaction>
</comment>
<dbReference type="PANTHER" id="PTHR24092">
    <property type="entry name" value="PROBABLE PHOSPHOLIPID-TRANSPORTING ATPASE"/>
    <property type="match status" value="1"/>
</dbReference>
<dbReference type="SUPFAM" id="SSF56784">
    <property type="entry name" value="HAD-like"/>
    <property type="match status" value="1"/>
</dbReference>
<dbReference type="Gene3D" id="2.70.150.10">
    <property type="entry name" value="Calcium-transporting ATPase, cytoplasmic transduction domain A"/>
    <property type="match status" value="1"/>
</dbReference>
<dbReference type="FunFam" id="3.40.50.1000:FF:000014">
    <property type="entry name" value="Phospholipid-transporting ATPase"/>
    <property type="match status" value="1"/>
</dbReference>
<dbReference type="NCBIfam" id="TIGR01652">
    <property type="entry name" value="ATPase-Plipid"/>
    <property type="match status" value="1"/>
</dbReference>
<dbReference type="GO" id="GO:0005802">
    <property type="term" value="C:trans-Golgi network"/>
    <property type="evidence" value="ECO:0007669"/>
    <property type="project" value="TreeGrafter"/>
</dbReference>
<evidence type="ECO:0000256" key="9">
    <source>
        <dbReference type="ARBA" id="ARBA00022967"/>
    </source>
</evidence>
<feature type="transmembrane region" description="Helical" evidence="16">
    <location>
        <begin position="886"/>
        <end position="906"/>
    </location>
</feature>
<feature type="transmembrane region" description="Helical" evidence="16">
    <location>
        <begin position="1032"/>
        <end position="1050"/>
    </location>
</feature>
<dbReference type="SFLD" id="SFLDG00002">
    <property type="entry name" value="C1.7:_P-type_atpase_like"/>
    <property type="match status" value="1"/>
</dbReference>
<evidence type="ECO:0000256" key="6">
    <source>
        <dbReference type="ARBA" id="ARBA00022741"/>
    </source>
</evidence>
<dbReference type="EC" id="7.6.2.1" evidence="16"/>
<dbReference type="InterPro" id="IPR032631">
    <property type="entry name" value="P-type_ATPase_N"/>
</dbReference>
<evidence type="ECO:0000256" key="8">
    <source>
        <dbReference type="ARBA" id="ARBA00022842"/>
    </source>
</evidence>
<name>A0AAW2YLK7_9EUKA</name>
<evidence type="ECO:0000256" key="16">
    <source>
        <dbReference type="RuleBase" id="RU362033"/>
    </source>
</evidence>
<evidence type="ECO:0000256" key="1">
    <source>
        <dbReference type="ARBA" id="ARBA00004141"/>
    </source>
</evidence>
<dbReference type="InterPro" id="IPR032630">
    <property type="entry name" value="P_typ_ATPase_c"/>
</dbReference>
<dbReference type="SUPFAM" id="SSF81665">
    <property type="entry name" value="Calcium ATPase, transmembrane domain M"/>
    <property type="match status" value="1"/>
</dbReference>
<evidence type="ECO:0000256" key="12">
    <source>
        <dbReference type="ARBA" id="ARBA00034036"/>
    </source>
</evidence>
<dbReference type="InterPro" id="IPR018303">
    <property type="entry name" value="ATPase_P-typ_P_site"/>
</dbReference>
<dbReference type="GO" id="GO:0140326">
    <property type="term" value="F:ATPase-coupled intramembrane lipid transporter activity"/>
    <property type="evidence" value="ECO:0007669"/>
    <property type="project" value="UniProtKB-EC"/>
</dbReference>
<feature type="domain" description="P-type ATPase A" evidence="17">
    <location>
        <begin position="124"/>
        <end position="270"/>
    </location>
</feature>
<feature type="binding site" evidence="15">
    <location>
        <position position="796"/>
    </location>
    <ligand>
        <name>Mg(2+)</name>
        <dbReference type="ChEBI" id="CHEBI:18420"/>
    </ligand>
</feature>
<feature type="active site" description="4-aspartylphosphate intermediate" evidence="13">
    <location>
        <position position="407"/>
    </location>
</feature>
<dbReference type="NCBIfam" id="TIGR01494">
    <property type="entry name" value="ATPase_P-type"/>
    <property type="match status" value="1"/>
</dbReference>
<dbReference type="Pfam" id="PF13246">
    <property type="entry name" value="Cation_ATPase"/>
    <property type="match status" value="1"/>
</dbReference>
<keyword evidence="11 16" id="KW-0472">Membrane</keyword>
<evidence type="ECO:0000259" key="19">
    <source>
        <dbReference type="Pfam" id="PF16212"/>
    </source>
</evidence>
<feature type="binding site" evidence="14">
    <location>
        <position position="686"/>
    </location>
    <ligand>
        <name>ATP</name>
        <dbReference type="ChEBI" id="CHEBI:30616"/>
    </ligand>
</feature>
<evidence type="ECO:0000256" key="14">
    <source>
        <dbReference type="PIRSR" id="PIRSR606539-2"/>
    </source>
</evidence>
<comment type="cofactor">
    <cofactor evidence="15">
        <name>Mg(2+)</name>
        <dbReference type="ChEBI" id="CHEBI:18420"/>
    </cofactor>
</comment>